<feature type="domain" description="Mandelate racemase/muconate lactonizing enzyme C-terminal" evidence="4">
    <location>
        <begin position="145"/>
        <end position="241"/>
    </location>
</feature>
<comment type="caution">
    <text evidence="5">The sequence shown here is derived from an EMBL/GenBank/DDBJ whole genome shotgun (WGS) entry which is preliminary data.</text>
</comment>
<dbReference type="Gene3D" id="3.20.20.120">
    <property type="entry name" value="Enolase-like C-terminal domain"/>
    <property type="match status" value="1"/>
</dbReference>
<dbReference type="Pfam" id="PF13378">
    <property type="entry name" value="MR_MLE_C"/>
    <property type="match status" value="1"/>
</dbReference>
<dbReference type="RefSeq" id="WP_247202465.1">
    <property type="nucleotide sequence ID" value="NZ_JALKCG010000010.1"/>
</dbReference>
<dbReference type="SMART" id="SM00922">
    <property type="entry name" value="MR_MLE"/>
    <property type="match status" value="1"/>
</dbReference>
<dbReference type="InterPro" id="IPR029017">
    <property type="entry name" value="Enolase-like_N"/>
</dbReference>
<dbReference type="InterPro" id="IPR013342">
    <property type="entry name" value="Mandelate_racemase_C"/>
</dbReference>
<keyword evidence="6" id="KW-1185">Reference proteome</keyword>
<dbReference type="InterPro" id="IPR029065">
    <property type="entry name" value="Enolase_C-like"/>
</dbReference>
<reference evidence="6" key="2">
    <citation type="submission" date="2023-07" db="EMBL/GenBank/DDBJ databases">
        <title>Ancylobacter moscoviensis sp. nov., facultatively methylotrophic bacteria from activated sludge and the reclassification of Starkeya novella (Starkey 1934) Kelly et al. 2000 as Ancylobacter novellus comb. nov., Starkeya koreensis Im et al. 2006 as Ancylobacter koreensis comb.nov., Angulomicrobium tetraedrale Vasil'eva et al. 1986 as Ancylobacter tetraedralis comb. nov., Angulomicrobium amanitiforme Fritz et al. 2004 as Ancylobacter amanitiformis comb. nov. and Methylorhabdus multivorans Doronina et al. 1996 as Ancylobacter multivorans comb. nov. and emended description of the genus Ancylobacter.</title>
        <authorList>
            <person name="Doronina N."/>
            <person name="Chemodurova A."/>
            <person name="Grouzdev D."/>
            <person name="Koziaeva V."/>
            <person name="Shi W."/>
            <person name="Wu L."/>
            <person name="Kaparullina E."/>
        </authorList>
    </citation>
    <scope>NUCLEOTIDE SEQUENCE [LARGE SCALE GENOMIC DNA]</scope>
    <source>
        <strain evidence="6">Jip08</strain>
    </source>
</reference>
<dbReference type="PROSITE" id="PS00908">
    <property type="entry name" value="MR_MLE_1"/>
    <property type="match status" value="1"/>
</dbReference>
<proteinExistence type="predicted"/>
<reference evidence="5 6" key="1">
    <citation type="submission" date="2022-04" db="EMBL/GenBank/DDBJ databases">
        <authorList>
            <person name="Grouzdev D.S."/>
            <person name="Pantiukh K.S."/>
            <person name="Krutkina M.S."/>
        </authorList>
    </citation>
    <scope>NUCLEOTIDE SEQUENCE [LARGE SCALE GENOMIC DNA]</scope>
    <source>
        <strain evidence="5 6">Jip08</strain>
    </source>
</reference>
<dbReference type="EMBL" id="JALKCG010000010">
    <property type="protein sequence ID" value="MCK0209955.1"/>
    <property type="molecule type" value="Genomic_DNA"/>
</dbReference>
<dbReference type="SUPFAM" id="SSF54826">
    <property type="entry name" value="Enolase N-terminal domain-like"/>
    <property type="match status" value="1"/>
</dbReference>
<protein>
    <submittedName>
        <fullName evidence="5">Mandelate racemase/muconate lactonizing enzyme family protein</fullName>
    </submittedName>
</protein>
<dbReference type="SUPFAM" id="SSF51604">
    <property type="entry name" value="Enolase C-terminal domain-like"/>
    <property type="match status" value="1"/>
</dbReference>
<dbReference type="SFLD" id="SFLDG00179">
    <property type="entry name" value="mandelate_racemase"/>
    <property type="match status" value="1"/>
</dbReference>
<evidence type="ECO:0000313" key="5">
    <source>
        <dbReference type="EMBL" id="MCK0209955.1"/>
    </source>
</evidence>
<dbReference type="InterPro" id="IPR036849">
    <property type="entry name" value="Enolase-like_C_sf"/>
</dbReference>
<keyword evidence="2" id="KW-0479">Metal-binding</keyword>
<comment type="cofactor">
    <cofactor evidence="1">
        <name>Mg(2+)</name>
        <dbReference type="ChEBI" id="CHEBI:18420"/>
    </cofactor>
</comment>
<dbReference type="InterPro" id="IPR013341">
    <property type="entry name" value="Mandelate_racemase_N_dom"/>
</dbReference>
<organism evidence="5 6">
    <name type="scientific">Ancylobacter koreensis</name>
    <dbReference type="NCBI Taxonomy" id="266121"/>
    <lineage>
        <taxon>Bacteria</taxon>
        <taxon>Pseudomonadati</taxon>
        <taxon>Pseudomonadota</taxon>
        <taxon>Alphaproteobacteria</taxon>
        <taxon>Hyphomicrobiales</taxon>
        <taxon>Xanthobacteraceae</taxon>
        <taxon>Ancylobacter</taxon>
    </lineage>
</organism>
<evidence type="ECO:0000256" key="3">
    <source>
        <dbReference type="ARBA" id="ARBA00022842"/>
    </source>
</evidence>
<dbReference type="Proteomes" id="UP001202867">
    <property type="component" value="Unassembled WGS sequence"/>
</dbReference>
<dbReference type="SFLD" id="SFLDS00001">
    <property type="entry name" value="Enolase"/>
    <property type="match status" value="1"/>
</dbReference>
<dbReference type="CDD" id="cd03316">
    <property type="entry name" value="MR_like"/>
    <property type="match status" value="1"/>
</dbReference>
<dbReference type="PANTHER" id="PTHR13794">
    <property type="entry name" value="ENOLASE SUPERFAMILY, MANDELATE RACEMASE"/>
    <property type="match status" value="1"/>
</dbReference>
<keyword evidence="3" id="KW-0460">Magnesium</keyword>
<evidence type="ECO:0000259" key="4">
    <source>
        <dbReference type="SMART" id="SM00922"/>
    </source>
</evidence>
<sequence length="375" mass="40795">MKIAAVHTHVLEAALSKPFGWSFDSTRVRGACIVEIVTDTGLVGWGECYGPARMNAAVIDGFRRHLIGADPMAGEALWQTLHSRFRDYGQRGIVIAALSGIDIALWDLRGKALGVPVHRLMGGPLRTRVQAYATGTYRQEEGDPLDYVIEEVRGYVEEGFEAVKLKIGLDLEEDIALIRATRAAIGPERQLMLDANHGYDALDAIALGRRVADQNIAWFEEPVIPEDLASYREVKAGQPIPVAGGECTATRWGFLDILATRAIDIIQPDTAAAGGLSECKKIADMAAAFGVRYIPHVWGTGIGLAAALQLIAVLPHTPPRHTPREPLLEFDRSEHPFRQAVLTSPIEHLRGWVDIPAGPGLGIEVDRAALERFAA</sequence>
<evidence type="ECO:0000256" key="1">
    <source>
        <dbReference type="ARBA" id="ARBA00001946"/>
    </source>
</evidence>
<dbReference type="Gene3D" id="3.30.390.10">
    <property type="entry name" value="Enolase-like, N-terminal domain"/>
    <property type="match status" value="1"/>
</dbReference>
<evidence type="ECO:0000313" key="6">
    <source>
        <dbReference type="Proteomes" id="UP001202867"/>
    </source>
</evidence>
<dbReference type="InterPro" id="IPR046945">
    <property type="entry name" value="RHMD-like"/>
</dbReference>
<name>A0ABT0DRQ4_9HYPH</name>
<dbReference type="InterPro" id="IPR018110">
    <property type="entry name" value="Mandel_Rmase/mucon_lact_enz_CS"/>
</dbReference>
<dbReference type="Pfam" id="PF02746">
    <property type="entry name" value="MR_MLE_N"/>
    <property type="match status" value="1"/>
</dbReference>
<dbReference type="PANTHER" id="PTHR13794:SF58">
    <property type="entry name" value="MITOCHONDRIAL ENOLASE SUPERFAMILY MEMBER 1"/>
    <property type="match status" value="1"/>
</dbReference>
<gene>
    <name evidence="5" type="ORF">MWN33_18135</name>
</gene>
<accession>A0ABT0DRQ4</accession>
<evidence type="ECO:0000256" key="2">
    <source>
        <dbReference type="ARBA" id="ARBA00022723"/>
    </source>
</evidence>